<organism evidence="8 9">
    <name type="scientific">Massilia niabensis</name>
    <dbReference type="NCBI Taxonomy" id="544910"/>
    <lineage>
        <taxon>Bacteria</taxon>
        <taxon>Pseudomonadati</taxon>
        <taxon>Pseudomonadota</taxon>
        <taxon>Betaproteobacteria</taxon>
        <taxon>Burkholderiales</taxon>
        <taxon>Oxalobacteraceae</taxon>
        <taxon>Telluria group</taxon>
        <taxon>Massilia</taxon>
    </lineage>
</organism>
<evidence type="ECO:0000313" key="9">
    <source>
        <dbReference type="Proteomes" id="UP001596050"/>
    </source>
</evidence>
<protein>
    <submittedName>
        <fullName evidence="8">Cytochrome P450</fullName>
    </submittedName>
</protein>
<gene>
    <name evidence="8" type="ORF">ACFPN5_22225</name>
</gene>
<dbReference type="Proteomes" id="UP001596050">
    <property type="component" value="Unassembled WGS sequence"/>
</dbReference>
<dbReference type="InterPro" id="IPR001128">
    <property type="entry name" value="Cyt_P450"/>
</dbReference>
<dbReference type="RefSeq" id="WP_379786103.1">
    <property type="nucleotide sequence ID" value="NZ_JBHSMU010000016.1"/>
</dbReference>
<name>A0ABW0LCF0_9BURK</name>
<reference evidence="9" key="1">
    <citation type="journal article" date="2019" name="Int. J. Syst. Evol. Microbiol.">
        <title>The Global Catalogue of Microorganisms (GCM) 10K type strain sequencing project: providing services to taxonomists for standard genome sequencing and annotation.</title>
        <authorList>
            <consortium name="The Broad Institute Genomics Platform"/>
            <consortium name="The Broad Institute Genome Sequencing Center for Infectious Disease"/>
            <person name="Wu L."/>
            <person name="Ma J."/>
        </authorList>
    </citation>
    <scope>NUCLEOTIDE SEQUENCE [LARGE SCALE GENOMIC DNA]</scope>
    <source>
        <strain evidence="9">KACC 12649</strain>
    </source>
</reference>
<evidence type="ECO:0000256" key="5">
    <source>
        <dbReference type="ARBA" id="ARBA00023004"/>
    </source>
</evidence>
<sequence>MSRDLLGTLEEWRQRYGGIVHLRIWPEHQVVVTEPRLVRELLVTQHDAIRRWERGVQVLAQLHGHSVLTAEGEAWRSKRQALQPGFAPKTVHAFVPAISAAADRAFTQWRPDAAPWPIESAFTSLGMDVILRMMFSSEVDANAREAEGAVHTVSVAGNREMFWPASWPDAMPWKRTKRKAMAVLRALIERHLQARLAIEQGAWPQDLLTRLLTLHLINPAAWPLQAVRDECMTAFLAGHETAAATLTWWAWCMAAHPAAQDAVRREVDAVLQGRAPQAHDLPALSSLACTLQETLRLYPAAPVLLSRRSHRPVVLGGWQFPARTMFMVPPGVIHRDACWFPDPQAFRPERFAADAPDIERGAFIPFGTGPRVCVGQHLALAEMTTIAAMFLQRFSVSAPEGMAPPEPVFNISLRPRGALHLLLVRRAA</sequence>
<dbReference type="Gene3D" id="1.10.630.10">
    <property type="entry name" value="Cytochrome P450"/>
    <property type="match status" value="1"/>
</dbReference>
<proteinExistence type="inferred from homology"/>
<dbReference type="PRINTS" id="PR00385">
    <property type="entry name" value="P450"/>
</dbReference>
<evidence type="ECO:0000313" key="8">
    <source>
        <dbReference type="EMBL" id="MFC5462531.1"/>
    </source>
</evidence>
<dbReference type="PANTHER" id="PTHR24291:SF50">
    <property type="entry name" value="BIFUNCTIONAL ALBAFLAVENONE MONOOXYGENASE_TERPENE SYNTHASE"/>
    <property type="match status" value="1"/>
</dbReference>
<dbReference type="PROSITE" id="PS00086">
    <property type="entry name" value="CYTOCHROME_P450"/>
    <property type="match status" value="1"/>
</dbReference>
<keyword evidence="2 7" id="KW-0349">Heme</keyword>
<comment type="similarity">
    <text evidence="1 7">Belongs to the cytochrome P450 family.</text>
</comment>
<dbReference type="SUPFAM" id="SSF48264">
    <property type="entry name" value="Cytochrome P450"/>
    <property type="match status" value="1"/>
</dbReference>
<keyword evidence="4 7" id="KW-0560">Oxidoreductase</keyword>
<keyword evidence="3 7" id="KW-0479">Metal-binding</keyword>
<evidence type="ECO:0000256" key="7">
    <source>
        <dbReference type="RuleBase" id="RU000461"/>
    </source>
</evidence>
<dbReference type="InterPro" id="IPR050196">
    <property type="entry name" value="Cytochrome_P450_Monoox"/>
</dbReference>
<dbReference type="EMBL" id="JBHSMU010000016">
    <property type="protein sequence ID" value="MFC5462531.1"/>
    <property type="molecule type" value="Genomic_DNA"/>
</dbReference>
<dbReference type="PRINTS" id="PR00463">
    <property type="entry name" value="EP450I"/>
</dbReference>
<keyword evidence="6 7" id="KW-0503">Monooxygenase</keyword>
<evidence type="ECO:0000256" key="1">
    <source>
        <dbReference type="ARBA" id="ARBA00010617"/>
    </source>
</evidence>
<evidence type="ECO:0000256" key="2">
    <source>
        <dbReference type="ARBA" id="ARBA00022617"/>
    </source>
</evidence>
<dbReference type="Pfam" id="PF00067">
    <property type="entry name" value="p450"/>
    <property type="match status" value="1"/>
</dbReference>
<dbReference type="InterPro" id="IPR017972">
    <property type="entry name" value="Cyt_P450_CS"/>
</dbReference>
<keyword evidence="9" id="KW-1185">Reference proteome</keyword>
<evidence type="ECO:0000256" key="3">
    <source>
        <dbReference type="ARBA" id="ARBA00022723"/>
    </source>
</evidence>
<evidence type="ECO:0000256" key="6">
    <source>
        <dbReference type="ARBA" id="ARBA00023033"/>
    </source>
</evidence>
<dbReference type="InterPro" id="IPR002401">
    <property type="entry name" value="Cyt_P450_E_grp-I"/>
</dbReference>
<comment type="caution">
    <text evidence="8">The sequence shown here is derived from an EMBL/GenBank/DDBJ whole genome shotgun (WGS) entry which is preliminary data.</text>
</comment>
<evidence type="ECO:0000256" key="4">
    <source>
        <dbReference type="ARBA" id="ARBA00023002"/>
    </source>
</evidence>
<dbReference type="PANTHER" id="PTHR24291">
    <property type="entry name" value="CYTOCHROME P450 FAMILY 4"/>
    <property type="match status" value="1"/>
</dbReference>
<keyword evidence="5 7" id="KW-0408">Iron</keyword>
<dbReference type="InterPro" id="IPR036396">
    <property type="entry name" value="Cyt_P450_sf"/>
</dbReference>
<accession>A0ABW0LCF0</accession>